<feature type="transmembrane region" description="Helical" evidence="12">
    <location>
        <begin position="198"/>
        <end position="215"/>
    </location>
</feature>
<sequence length="278" mass="31225">MSGQPQPITAPPKPSDEALAVASFLRNTNLKSRTCILQGQRKDLFKVKRALRALESPEYAKLSSKKGSKLPKVTNRAEAENAFRLLPMNLLALRVSKVEHADEEGHEGHSHGKKKRVKGQWDVKIEQHQEVREELYYCWFWEGPQWKQTVMAVGVLAVLLAVVMFPLWPPIMRLGVWYLSMGLLGLVGLFIAMSIFRLILFIITMVVVPPGLWLYPNLFEDVGFFDSFRPVWAWEKPKKAKAKKSKAVKGAPAVEPATMTTAPVTGSGATKKAFVEEE</sequence>
<dbReference type="GO" id="GO:0005789">
    <property type="term" value="C:endoplasmic reticulum membrane"/>
    <property type="evidence" value="ECO:0007669"/>
    <property type="project" value="UniProtKB-SubCell"/>
</dbReference>
<name>A0A3N4ISI8_ASCIM</name>
<evidence type="ECO:0000256" key="7">
    <source>
        <dbReference type="ARBA" id="ARBA00022927"/>
    </source>
</evidence>
<evidence type="ECO:0000256" key="1">
    <source>
        <dbReference type="ARBA" id="ARBA00004477"/>
    </source>
</evidence>
<feature type="transmembrane region" description="Helical" evidence="12">
    <location>
        <begin position="174"/>
        <end position="191"/>
    </location>
</feature>
<dbReference type="STRING" id="1160509.A0A3N4ISI8"/>
<evidence type="ECO:0000313" key="13">
    <source>
        <dbReference type="EMBL" id="RPA87180.1"/>
    </source>
</evidence>
<keyword evidence="9" id="KW-0811">Translocation</keyword>
<feature type="region of interest" description="Disordered" evidence="11">
    <location>
        <begin position="242"/>
        <end position="278"/>
    </location>
</feature>
<comment type="subcellular location">
    <subcellularLocation>
        <location evidence="1">Endoplasmic reticulum membrane</location>
        <topology evidence="1">Multi-pass membrane protein</topology>
    </subcellularLocation>
</comment>
<accession>A0A3N4ISI8</accession>
<dbReference type="InterPro" id="IPR011553">
    <property type="entry name" value="Sec62_asco"/>
</dbReference>
<reference evidence="13 14" key="1">
    <citation type="journal article" date="2018" name="Nat. Ecol. Evol.">
        <title>Pezizomycetes genomes reveal the molecular basis of ectomycorrhizal truffle lifestyle.</title>
        <authorList>
            <person name="Murat C."/>
            <person name="Payen T."/>
            <person name="Noel B."/>
            <person name="Kuo A."/>
            <person name="Morin E."/>
            <person name="Chen J."/>
            <person name="Kohler A."/>
            <person name="Krizsan K."/>
            <person name="Balestrini R."/>
            <person name="Da Silva C."/>
            <person name="Montanini B."/>
            <person name="Hainaut M."/>
            <person name="Levati E."/>
            <person name="Barry K.W."/>
            <person name="Belfiori B."/>
            <person name="Cichocki N."/>
            <person name="Clum A."/>
            <person name="Dockter R.B."/>
            <person name="Fauchery L."/>
            <person name="Guy J."/>
            <person name="Iotti M."/>
            <person name="Le Tacon F."/>
            <person name="Lindquist E.A."/>
            <person name="Lipzen A."/>
            <person name="Malagnac F."/>
            <person name="Mello A."/>
            <person name="Molinier V."/>
            <person name="Miyauchi S."/>
            <person name="Poulain J."/>
            <person name="Riccioni C."/>
            <person name="Rubini A."/>
            <person name="Sitrit Y."/>
            <person name="Splivallo R."/>
            <person name="Traeger S."/>
            <person name="Wang M."/>
            <person name="Zifcakova L."/>
            <person name="Wipf D."/>
            <person name="Zambonelli A."/>
            <person name="Paolocci F."/>
            <person name="Nowrousian M."/>
            <person name="Ottonello S."/>
            <person name="Baldrian P."/>
            <person name="Spatafora J.W."/>
            <person name="Henrissat B."/>
            <person name="Nagy L.G."/>
            <person name="Aury J.M."/>
            <person name="Wincker P."/>
            <person name="Grigoriev I.V."/>
            <person name="Bonfante P."/>
            <person name="Martin F.M."/>
        </authorList>
    </citation>
    <scope>NUCLEOTIDE SEQUENCE [LARGE SCALE GENOMIC DNA]</scope>
    <source>
        <strain evidence="13 14">RN42</strain>
    </source>
</reference>
<keyword evidence="7" id="KW-0653">Protein transport</keyword>
<proteinExistence type="inferred from homology"/>
<evidence type="ECO:0000256" key="5">
    <source>
        <dbReference type="ARBA" id="ARBA00022692"/>
    </source>
</evidence>
<evidence type="ECO:0000256" key="4">
    <source>
        <dbReference type="ARBA" id="ARBA00022448"/>
    </source>
</evidence>
<dbReference type="InterPro" id="IPR004728">
    <property type="entry name" value="Sec62"/>
</dbReference>
<dbReference type="PANTHER" id="PTHR12443">
    <property type="entry name" value="TRANSLOCATION PROTEIN SEC62"/>
    <property type="match status" value="1"/>
</dbReference>
<evidence type="ECO:0000256" key="11">
    <source>
        <dbReference type="SAM" id="MobiDB-lite"/>
    </source>
</evidence>
<dbReference type="NCBIfam" id="TIGR00869">
    <property type="entry name" value="sec62"/>
    <property type="match status" value="1"/>
</dbReference>
<keyword evidence="5 12" id="KW-0812">Transmembrane</keyword>
<feature type="transmembrane region" description="Helical" evidence="12">
    <location>
        <begin position="149"/>
        <end position="168"/>
    </location>
</feature>
<dbReference type="OrthoDB" id="200187at2759"/>
<dbReference type="PANTHER" id="PTHR12443:SF9">
    <property type="entry name" value="TRANSLOCATION PROTEIN SEC62"/>
    <property type="match status" value="1"/>
</dbReference>
<feature type="compositionally biased region" description="Polar residues" evidence="11">
    <location>
        <begin position="258"/>
        <end position="268"/>
    </location>
</feature>
<keyword evidence="6" id="KW-0256">Endoplasmic reticulum</keyword>
<keyword evidence="14" id="KW-1185">Reference proteome</keyword>
<keyword evidence="10 12" id="KW-0472">Membrane</keyword>
<dbReference type="Proteomes" id="UP000275078">
    <property type="component" value="Unassembled WGS sequence"/>
</dbReference>
<comment type="similarity">
    <text evidence="2">Belongs to the SEC62 family.</text>
</comment>
<dbReference type="Pfam" id="PF03839">
    <property type="entry name" value="Sec62"/>
    <property type="match status" value="1"/>
</dbReference>
<organism evidence="13 14">
    <name type="scientific">Ascobolus immersus RN42</name>
    <dbReference type="NCBI Taxonomy" id="1160509"/>
    <lineage>
        <taxon>Eukaryota</taxon>
        <taxon>Fungi</taxon>
        <taxon>Dikarya</taxon>
        <taxon>Ascomycota</taxon>
        <taxon>Pezizomycotina</taxon>
        <taxon>Pezizomycetes</taxon>
        <taxon>Pezizales</taxon>
        <taxon>Ascobolaceae</taxon>
        <taxon>Ascobolus</taxon>
    </lineage>
</organism>
<evidence type="ECO:0000256" key="8">
    <source>
        <dbReference type="ARBA" id="ARBA00022989"/>
    </source>
</evidence>
<gene>
    <name evidence="13" type="ORF">BJ508DRAFT_410720</name>
</gene>
<keyword evidence="8 12" id="KW-1133">Transmembrane helix</keyword>
<evidence type="ECO:0000256" key="10">
    <source>
        <dbReference type="ARBA" id="ARBA00023136"/>
    </source>
</evidence>
<dbReference type="EMBL" id="ML119647">
    <property type="protein sequence ID" value="RPA87180.1"/>
    <property type="molecule type" value="Genomic_DNA"/>
</dbReference>
<evidence type="ECO:0000256" key="12">
    <source>
        <dbReference type="SAM" id="Phobius"/>
    </source>
</evidence>
<evidence type="ECO:0000256" key="9">
    <source>
        <dbReference type="ARBA" id="ARBA00023010"/>
    </source>
</evidence>
<dbReference type="AlphaFoldDB" id="A0A3N4ISI8"/>
<protein>
    <recommendedName>
        <fullName evidence="3">Translocation protein SEC62</fullName>
    </recommendedName>
</protein>
<evidence type="ECO:0000256" key="6">
    <source>
        <dbReference type="ARBA" id="ARBA00022824"/>
    </source>
</evidence>
<evidence type="ECO:0000256" key="3">
    <source>
        <dbReference type="ARBA" id="ARBA00021257"/>
    </source>
</evidence>
<keyword evidence="4" id="KW-0813">Transport</keyword>
<evidence type="ECO:0000256" key="2">
    <source>
        <dbReference type="ARBA" id="ARBA00010604"/>
    </source>
</evidence>
<evidence type="ECO:0000313" key="14">
    <source>
        <dbReference type="Proteomes" id="UP000275078"/>
    </source>
</evidence>
<dbReference type="GO" id="GO:0031204">
    <property type="term" value="P:post-translational protein targeting to membrane, translocation"/>
    <property type="evidence" value="ECO:0007669"/>
    <property type="project" value="TreeGrafter"/>
</dbReference>